<dbReference type="Gene3D" id="1.20.1640.10">
    <property type="entry name" value="Multidrug efflux transporter AcrB transmembrane domain"/>
    <property type="match status" value="2"/>
</dbReference>
<dbReference type="RefSeq" id="WP_100922061.1">
    <property type="nucleotide sequence ID" value="NZ_CP020370.1"/>
</dbReference>
<keyword evidence="3" id="KW-1185">Reference proteome</keyword>
<gene>
    <name evidence="2" type="ORF">THSYN_28020</name>
</gene>
<dbReference type="SUPFAM" id="SSF82866">
    <property type="entry name" value="Multidrug efflux transporter AcrB transmembrane domain"/>
    <property type="match status" value="2"/>
</dbReference>
<evidence type="ECO:0000313" key="2">
    <source>
        <dbReference type="EMBL" id="AUB84405.1"/>
    </source>
</evidence>
<feature type="transmembrane region" description="Helical" evidence="1">
    <location>
        <begin position="398"/>
        <end position="422"/>
    </location>
</feature>
<dbReference type="Gene3D" id="3.30.70.1440">
    <property type="entry name" value="Multidrug efflux transporter AcrB pore domain"/>
    <property type="match status" value="1"/>
</dbReference>
<dbReference type="PRINTS" id="PR00702">
    <property type="entry name" value="ACRIFLAVINRP"/>
</dbReference>
<dbReference type="Pfam" id="PF00873">
    <property type="entry name" value="ACR_tran"/>
    <property type="match status" value="1"/>
</dbReference>
<feature type="transmembrane region" description="Helical" evidence="1">
    <location>
        <begin position="443"/>
        <end position="462"/>
    </location>
</feature>
<dbReference type="GO" id="GO:0005886">
    <property type="term" value="C:plasma membrane"/>
    <property type="evidence" value="ECO:0007669"/>
    <property type="project" value="TreeGrafter"/>
</dbReference>
<proteinExistence type="predicted"/>
<feature type="transmembrane region" description="Helical" evidence="1">
    <location>
        <begin position="372"/>
        <end position="392"/>
    </location>
</feature>
<dbReference type="GO" id="GO:0042910">
    <property type="term" value="F:xenobiotic transmembrane transporter activity"/>
    <property type="evidence" value="ECO:0007669"/>
    <property type="project" value="TreeGrafter"/>
</dbReference>
<dbReference type="EMBL" id="CP020370">
    <property type="protein sequence ID" value="AUB84405.1"/>
    <property type="molecule type" value="Genomic_DNA"/>
</dbReference>
<dbReference type="KEGG" id="tsy:THSYN_28020"/>
<dbReference type="Gene3D" id="3.30.2090.10">
    <property type="entry name" value="Multidrug efflux transporter AcrB TolC docking domain, DN and DC subdomains"/>
    <property type="match status" value="2"/>
</dbReference>
<feature type="transmembrane region" description="Helical" evidence="1">
    <location>
        <begin position="893"/>
        <end position="912"/>
    </location>
</feature>
<dbReference type="AlphaFoldDB" id="A0A2K8UFS3"/>
<feature type="transmembrane region" description="Helical" evidence="1">
    <location>
        <begin position="26"/>
        <end position="43"/>
    </location>
</feature>
<evidence type="ECO:0000313" key="3">
    <source>
        <dbReference type="Proteomes" id="UP000232638"/>
    </source>
</evidence>
<dbReference type="InterPro" id="IPR027463">
    <property type="entry name" value="AcrB_DN_DC_subdom"/>
</dbReference>
<name>A0A2K8UFS3_9GAMM</name>
<dbReference type="InterPro" id="IPR001036">
    <property type="entry name" value="Acrflvin-R"/>
</dbReference>
<keyword evidence="1" id="KW-1133">Transmembrane helix</keyword>
<keyword evidence="1" id="KW-0812">Transmembrane</keyword>
<keyword evidence="1" id="KW-0472">Membrane</keyword>
<feature type="transmembrane region" description="Helical" evidence="1">
    <location>
        <begin position="556"/>
        <end position="580"/>
    </location>
</feature>
<feature type="transmembrane region" description="Helical" evidence="1">
    <location>
        <begin position="994"/>
        <end position="1013"/>
    </location>
</feature>
<accession>A0A2K8UFS3</accession>
<dbReference type="SUPFAM" id="SSF82693">
    <property type="entry name" value="Multidrug efflux transporter AcrB pore domain, PN1, PN2, PC1 and PC2 subdomains"/>
    <property type="match status" value="3"/>
</dbReference>
<dbReference type="SUPFAM" id="SSF82714">
    <property type="entry name" value="Multidrug efflux transporter AcrB TolC docking domain, DN and DC subdomains"/>
    <property type="match status" value="2"/>
</dbReference>
<evidence type="ECO:0000256" key="1">
    <source>
        <dbReference type="SAM" id="Phobius"/>
    </source>
</evidence>
<dbReference type="OrthoDB" id="9757940at2"/>
<protein>
    <submittedName>
        <fullName evidence="2">Multidrug transporter AcrB</fullName>
    </submittedName>
</protein>
<dbReference type="PANTHER" id="PTHR32063">
    <property type="match status" value="1"/>
</dbReference>
<dbReference type="Proteomes" id="UP000232638">
    <property type="component" value="Chromosome"/>
</dbReference>
<organism evidence="2 3">
    <name type="scientific">Candidatus Thiodictyon syntrophicum</name>
    <dbReference type="NCBI Taxonomy" id="1166950"/>
    <lineage>
        <taxon>Bacteria</taxon>
        <taxon>Pseudomonadati</taxon>
        <taxon>Pseudomonadota</taxon>
        <taxon>Gammaproteobacteria</taxon>
        <taxon>Chromatiales</taxon>
        <taxon>Chromatiaceae</taxon>
        <taxon>Thiodictyon</taxon>
    </lineage>
</organism>
<dbReference type="Gene3D" id="3.30.70.1320">
    <property type="entry name" value="Multidrug efflux transporter AcrB pore domain like"/>
    <property type="match status" value="1"/>
</dbReference>
<reference evidence="2 3" key="1">
    <citation type="submission" date="2017-03" db="EMBL/GenBank/DDBJ databases">
        <title>Complete genome sequence of Candidatus 'Thiodictyon syntrophicum' sp. nov. strain Cad16T, a photolithoautotroph purple sulfur bacterium isolated from an alpine meromictic lake.</title>
        <authorList>
            <person name="Luedin S.M."/>
            <person name="Pothier J.F."/>
            <person name="Danza F."/>
            <person name="Storelli N."/>
            <person name="Wittwer M."/>
            <person name="Tonolla M."/>
        </authorList>
    </citation>
    <scope>NUCLEOTIDE SEQUENCE [LARGE SCALE GENOMIC DNA]</scope>
    <source>
        <strain evidence="2 3">Cad16T</strain>
    </source>
</reference>
<dbReference type="Gene3D" id="3.30.70.1430">
    <property type="entry name" value="Multidrug efflux transporter AcrB pore domain"/>
    <property type="match status" value="2"/>
</dbReference>
<feature type="transmembrane region" description="Helical" evidence="1">
    <location>
        <begin position="474"/>
        <end position="498"/>
    </location>
</feature>
<sequence length="1056" mass="115169">MTTKAPGNAPRAAFNLSEWALRHRSLVLYFIVILALSGIYAYGQLGQSEDPPFTFKVMVIKTNWPGASAREVEQQVTDRIEHKLQELPLLFVRSYSRPGESLIFVSFQDALPPTAIPDLQYQARKKVGDIRQSLPPGIQGPFFNDEFGDTYTNLYAITGEGYSYHDLKDFGDRIRAELLLVPGVSKVDFIGEQDEKIYIELANARLALLGITPVQIAQTLAAQNAVTAAGAFETAAERIYLRPSGAFDSLEEVRDIALRVNDRLFRLGDIAEIRRGYVDPPQQQMRWQGRAALGIGVTMAAGGNVIALGQALDRQLAALRAELPLGMEIGQVASMPRAVEQSVSEFVRSLAEAVLIVLAVSLISLGLRTGLVVALSIPLVLATTFLCMWMFGIGLHKISLGALILSLGLLVDDAIIAVEMMAIKLEQGFDRFSAASFAYSSTAFPMLSGTLITVAGFLPIAMAKSTTGEYTRSLFQVSAIALIVSWFAAVIVIPYLGYRLLPDLRQPRRAALAARLLARLRGRMEPPARGGAHDDPDQVYDTPFYRRFRALVAWSVLHRWIVIGATLVVFVGALFAFRFVPQQFFASSARPELIVDLRLPEGSSFAATLSEVLRMEQVLDAEPGVASYVGYVGVGSPRFYLPLDQQLPSVNFAQFVLVAQDVAERERLRARLVKVFDEDFPGLRGRVTRLENGPPVGFPVQFRVSGADLTRVRAFSQEVMALVRIDPQITNAQFDSDEPTKVIRLKVDQNRARVLGFSSQELAAFLSSTLSGLTVTYVREGDKQIEVVLRGQDAERAQLSSLKDLSLPTRNGRAVSITQIAELRYEQEDGIIWRRARLPTVTVRADVLGQAQGPDVARRIDRQLDALRARLPLGYRIEIGGAVEESARGQKSIGAGVPVMLAVVLTLLMIQLQSFSRTLMVLLTAPLGLIGVTAGLLMFGLPFGFVAMLGTIALSGIIMRNSIILVDQIEQDRAAGASPRDAIIGATTRRFRPIVLTAAAAVLGMIPLAHSAFFGPMAVAMMGGILVATALTLGFLPALYAAWFRVPRAAADPAAH</sequence>
<feature type="transmembrane region" description="Helical" evidence="1">
    <location>
        <begin position="1019"/>
        <end position="1043"/>
    </location>
</feature>
<dbReference type="PANTHER" id="PTHR32063:SF18">
    <property type="entry name" value="CATION EFFLUX SYSTEM PROTEIN"/>
    <property type="match status" value="1"/>
</dbReference>